<feature type="transmembrane region" description="Helical" evidence="1">
    <location>
        <begin position="17"/>
        <end position="41"/>
    </location>
</feature>
<feature type="transmembrane region" description="Helical" evidence="1">
    <location>
        <begin position="251"/>
        <end position="273"/>
    </location>
</feature>
<keyword evidence="1" id="KW-1133">Transmembrane helix</keyword>
<feature type="transmembrane region" description="Helical" evidence="1">
    <location>
        <begin position="156"/>
        <end position="176"/>
    </location>
</feature>
<dbReference type="OrthoDB" id="4309089at2759"/>
<dbReference type="VEuPathDB" id="FungiDB:H257_03286"/>
<proteinExistence type="predicted"/>
<dbReference type="EMBL" id="KI913118">
    <property type="protein sequence ID" value="ETV85578.1"/>
    <property type="molecule type" value="Genomic_DNA"/>
</dbReference>
<protein>
    <submittedName>
        <fullName evidence="2">Uncharacterized protein</fullName>
    </submittedName>
</protein>
<evidence type="ECO:0000313" key="2">
    <source>
        <dbReference type="EMBL" id="ETV64065.1"/>
    </source>
</evidence>
<evidence type="ECO:0000313" key="3">
    <source>
        <dbReference type="EMBL" id="ETV85578.1"/>
    </source>
</evidence>
<dbReference type="AlphaFoldDB" id="W4F9C1"/>
<dbReference type="EMBL" id="KI913414">
    <property type="protein sequence ID" value="ETV64065.1"/>
    <property type="molecule type" value="Genomic_DNA"/>
</dbReference>
<keyword evidence="1" id="KW-0472">Membrane</keyword>
<feature type="transmembrane region" description="Helical" evidence="1">
    <location>
        <begin position="220"/>
        <end position="239"/>
    </location>
</feature>
<accession>W4F9C1</accession>
<dbReference type="RefSeq" id="XP_009846449.1">
    <property type="nucleotide sequence ID" value="XM_009848147.1"/>
</dbReference>
<gene>
    <name evidence="3" type="ORF">H257_03286</name>
    <name evidence="2" type="ORF">H257_18992</name>
</gene>
<feature type="transmembrane region" description="Helical" evidence="1">
    <location>
        <begin position="95"/>
        <end position="117"/>
    </location>
</feature>
<organism evidence="2">
    <name type="scientific">Aphanomyces astaci</name>
    <name type="common">Crayfish plague agent</name>
    <dbReference type="NCBI Taxonomy" id="112090"/>
    <lineage>
        <taxon>Eukaryota</taxon>
        <taxon>Sar</taxon>
        <taxon>Stramenopiles</taxon>
        <taxon>Oomycota</taxon>
        <taxon>Saprolegniomycetes</taxon>
        <taxon>Saprolegniales</taxon>
        <taxon>Verrucalvaceae</taxon>
        <taxon>Aphanomyces</taxon>
    </lineage>
</organism>
<dbReference type="GeneID" id="20820988"/>
<dbReference type="VEuPathDB" id="FungiDB:H257_18992"/>
<feature type="transmembrane region" description="Helical" evidence="1">
    <location>
        <begin position="62"/>
        <end position="83"/>
    </location>
</feature>
<dbReference type="RefSeq" id="XP_009825596.1">
    <property type="nucleotide sequence ID" value="XM_009827294.1"/>
</dbReference>
<reference evidence="2" key="1">
    <citation type="submission" date="2013-12" db="EMBL/GenBank/DDBJ databases">
        <title>The Genome Sequence of Aphanomyces astaci APO3.</title>
        <authorList>
            <consortium name="The Broad Institute Genomics Platform"/>
            <person name="Russ C."/>
            <person name="Tyler B."/>
            <person name="van West P."/>
            <person name="Dieguez-Uribeondo J."/>
            <person name="Young S.K."/>
            <person name="Zeng Q."/>
            <person name="Gargeya S."/>
            <person name="Fitzgerald M."/>
            <person name="Abouelleil A."/>
            <person name="Alvarado L."/>
            <person name="Chapman S.B."/>
            <person name="Gainer-Dewar J."/>
            <person name="Goldberg J."/>
            <person name="Griggs A."/>
            <person name="Gujja S."/>
            <person name="Hansen M."/>
            <person name="Howarth C."/>
            <person name="Imamovic A."/>
            <person name="Ireland A."/>
            <person name="Larimer J."/>
            <person name="McCowan C."/>
            <person name="Murphy C."/>
            <person name="Pearson M."/>
            <person name="Poon T.W."/>
            <person name="Priest M."/>
            <person name="Roberts A."/>
            <person name="Saif S."/>
            <person name="Shea T."/>
            <person name="Sykes S."/>
            <person name="Wortman J."/>
            <person name="Nusbaum C."/>
            <person name="Birren B."/>
        </authorList>
    </citation>
    <scope>NUCLEOTIDE SEQUENCE [LARGE SCALE GENOMIC DNA]</scope>
    <source>
        <strain evidence="2">APO3</strain>
    </source>
</reference>
<keyword evidence="1" id="KW-0812">Transmembrane</keyword>
<sequence>MKAVVQQASQSVVSINAVFAVSILAVFATLILSPSLLLVVIGTTSVAEISRFLSSHSRSGDTVAVFAKFVCIWPLGMGSVVAFGQLSPETQASNLAWFSIYINAAVVGNIAMMGFVSAGSTLRGVTHRVACISLVLWLLREMQSVHWATVSYQDGYFLFNASPLSWVLAHACYRLVMMTLPPFDTLRYLVLEPASLGLMAGLATANGASASLWFGQADTLVASTVCWTSAALGWVLPTPKYLTMRLPESQALDVGCALVHVVIVVVATFHLFFMNPESTISTLVPYRE</sequence>
<feature type="transmembrane region" description="Helical" evidence="1">
    <location>
        <begin position="188"/>
        <end position="214"/>
    </location>
</feature>
<evidence type="ECO:0000256" key="1">
    <source>
        <dbReference type="SAM" id="Phobius"/>
    </source>
</evidence>
<name>W4F9C1_APHAT</name>
<dbReference type="GeneID" id="20805282"/>